<keyword evidence="4" id="KW-1185">Reference proteome</keyword>
<proteinExistence type="predicted"/>
<dbReference type="InterPro" id="IPR013766">
    <property type="entry name" value="Thioredoxin_domain"/>
</dbReference>
<dbReference type="Proteomes" id="UP000078250">
    <property type="component" value="Unassembled WGS sequence"/>
</dbReference>
<dbReference type="EC" id="1.-.-.-" evidence="3"/>
<dbReference type="PROSITE" id="PS51352">
    <property type="entry name" value="THIOREDOXIN_2"/>
    <property type="match status" value="1"/>
</dbReference>
<keyword evidence="1" id="KW-0472">Membrane</keyword>
<dbReference type="Pfam" id="PF08534">
    <property type="entry name" value="Redoxin"/>
    <property type="match status" value="1"/>
</dbReference>
<keyword evidence="1" id="KW-0812">Transmembrane</keyword>
<name>A0AAJ3LUB4_PROHU</name>
<comment type="caution">
    <text evidence="3">The sequence shown here is derived from an EMBL/GenBank/DDBJ whole genome shotgun (WGS) entry which is preliminary data.</text>
</comment>
<accession>A0AAJ3LUB4</accession>
<dbReference type="InterPro" id="IPR013740">
    <property type="entry name" value="Redoxin"/>
</dbReference>
<dbReference type="GO" id="GO:0016491">
    <property type="term" value="F:oxidoreductase activity"/>
    <property type="evidence" value="ECO:0007669"/>
    <property type="project" value="UniProtKB-KW"/>
</dbReference>
<sequence>MLSRLRKWGKELIVLVAIFVLVSFVMDWWRQPTPPVLTELSALYTVDNKAISLAELSAEKPVLIYFWASWCGICKITTPTVNSLAQDGYKITSVVIRSGDDAKIARGIKSKELVFPVINDDKGAISQQWGVSATPSFIIIYKGEMVSFTSGWTSSWGLKLRLWWAGI</sequence>
<feature type="domain" description="Thioredoxin" evidence="2">
    <location>
        <begin position="31"/>
        <end position="167"/>
    </location>
</feature>
<feature type="transmembrane region" description="Helical" evidence="1">
    <location>
        <begin position="12"/>
        <end position="29"/>
    </location>
</feature>
<gene>
    <name evidence="3" type="ORF">M997_1308</name>
</gene>
<reference evidence="3 4" key="1">
    <citation type="submission" date="2016-04" db="EMBL/GenBank/DDBJ databases">
        <title>ATOL: Assembling a taxonomically balanced genome-scale reconstruction of the evolutionary history of the Enterobacteriaceae.</title>
        <authorList>
            <person name="Plunkett G.III."/>
            <person name="Neeno-Eckwall E.C."/>
            <person name="Glasner J.D."/>
            <person name="Perna N.T."/>
        </authorList>
    </citation>
    <scope>NUCLEOTIDE SEQUENCE [LARGE SCALE GENOMIC DNA]</scope>
    <source>
        <strain evidence="3 4">ATCC 700826</strain>
    </source>
</reference>
<evidence type="ECO:0000256" key="1">
    <source>
        <dbReference type="SAM" id="Phobius"/>
    </source>
</evidence>
<evidence type="ECO:0000259" key="2">
    <source>
        <dbReference type="PROSITE" id="PS51352"/>
    </source>
</evidence>
<keyword evidence="3" id="KW-0560">Oxidoreductase</keyword>
<dbReference type="AlphaFoldDB" id="A0AAJ3LUB4"/>
<protein>
    <submittedName>
        <fullName evidence="3">ScsD family copper-sensitivity suppressor</fullName>
        <ecNumber evidence="3">1.-.-.-</ecNumber>
    </submittedName>
</protein>
<keyword evidence="1" id="KW-1133">Transmembrane helix</keyword>
<evidence type="ECO:0000313" key="3">
    <source>
        <dbReference type="EMBL" id="OAT47815.1"/>
    </source>
</evidence>
<dbReference type="InterPro" id="IPR050553">
    <property type="entry name" value="Thioredoxin_ResA/DsbE_sf"/>
</dbReference>
<dbReference type="InterPro" id="IPR036249">
    <property type="entry name" value="Thioredoxin-like_sf"/>
</dbReference>
<evidence type="ECO:0000313" key="4">
    <source>
        <dbReference type="Proteomes" id="UP000078250"/>
    </source>
</evidence>
<dbReference type="PANTHER" id="PTHR42852">
    <property type="entry name" value="THIOL:DISULFIDE INTERCHANGE PROTEIN DSBE"/>
    <property type="match status" value="1"/>
</dbReference>
<dbReference type="RefSeq" id="WP_064719311.1">
    <property type="nucleotide sequence ID" value="NZ_LXEV01000018.1"/>
</dbReference>
<organism evidence="3 4">
    <name type="scientific">Proteus hauseri ATCC 700826</name>
    <dbReference type="NCBI Taxonomy" id="1354271"/>
    <lineage>
        <taxon>Bacteria</taxon>
        <taxon>Pseudomonadati</taxon>
        <taxon>Pseudomonadota</taxon>
        <taxon>Gammaproteobacteria</taxon>
        <taxon>Enterobacterales</taxon>
        <taxon>Morganellaceae</taxon>
        <taxon>Proteus</taxon>
    </lineage>
</organism>
<dbReference type="SUPFAM" id="SSF52833">
    <property type="entry name" value="Thioredoxin-like"/>
    <property type="match status" value="1"/>
</dbReference>
<dbReference type="Gene3D" id="3.40.30.10">
    <property type="entry name" value="Glutaredoxin"/>
    <property type="match status" value="1"/>
</dbReference>
<dbReference type="CDD" id="cd03011">
    <property type="entry name" value="TlpA_like_ScsD_MtbDsbE"/>
    <property type="match status" value="1"/>
</dbReference>
<dbReference type="EMBL" id="LXEV01000018">
    <property type="protein sequence ID" value="OAT47815.1"/>
    <property type="molecule type" value="Genomic_DNA"/>
</dbReference>
<dbReference type="PANTHER" id="PTHR42852:SF17">
    <property type="entry name" value="THIOREDOXIN-LIKE PROTEIN HI_1115"/>
    <property type="match status" value="1"/>
</dbReference>